<dbReference type="InterPro" id="IPR007236">
    <property type="entry name" value="SlyX"/>
</dbReference>
<dbReference type="Gene3D" id="1.20.5.300">
    <property type="match status" value="1"/>
</dbReference>
<dbReference type="PANTHER" id="PTHR36508:SF1">
    <property type="entry name" value="PROTEIN SLYX"/>
    <property type="match status" value="1"/>
</dbReference>
<protein>
    <submittedName>
        <fullName evidence="2">SlyX family protein</fullName>
    </submittedName>
</protein>
<keyword evidence="3" id="KW-1185">Reference proteome</keyword>
<gene>
    <name evidence="2" type="ORF">ISP15_01755</name>
</gene>
<dbReference type="EMBL" id="JADIKJ010000002">
    <property type="protein sequence ID" value="MFK2899059.1"/>
    <property type="molecule type" value="Genomic_DNA"/>
</dbReference>
<comment type="caution">
    <text evidence="2">The sequence shown here is derived from an EMBL/GenBank/DDBJ whole genome shotgun (WGS) entry which is preliminary data.</text>
</comment>
<evidence type="ECO:0000313" key="2">
    <source>
        <dbReference type="EMBL" id="MFK2899059.1"/>
    </source>
</evidence>
<dbReference type="Proteomes" id="UP001620461">
    <property type="component" value="Unassembled WGS sequence"/>
</dbReference>
<accession>A0ABW8JD91</accession>
<organism evidence="2 3">
    <name type="scientific">Dyella jejuensis</name>
    <dbReference type="NCBI Taxonomy" id="1432009"/>
    <lineage>
        <taxon>Bacteria</taxon>
        <taxon>Pseudomonadati</taxon>
        <taxon>Pseudomonadota</taxon>
        <taxon>Gammaproteobacteria</taxon>
        <taxon>Lysobacterales</taxon>
        <taxon>Rhodanobacteraceae</taxon>
        <taxon>Dyella</taxon>
    </lineage>
</organism>
<proteinExistence type="predicted"/>
<evidence type="ECO:0000256" key="1">
    <source>
        <dbReference type="SAM" id="MobiDB-lite"/>
    </source>
</evidence>
<feature type="region of interest" description="Disordered" evidence="1">
    <location>
        <begin position="49"/>
        <end position="70"/>
    </location>
</feature>
<evidence type="ECO:0000313" key="3">
    <source>
        <dbReference type="Proteomes" id="UP001620461"/>
    </source>
</evidence>
<reference evidence="2 3" key="1">
    <citation type="submission" date="2020-10" db="EMBL/GenBank/DDBJ databases">
        <title>Phylogeny of dyella-like bacteria.</title>
        <authorList>
            <person name="Fu J."/>
        </authorList>
    </citation>
    <scope>NUCLEOTIDE SEQUENCE [LARGE SCALE GENOMIC DNA]</scope>
    <source>
        <strain evidence="2 3">JP1</strain>
    </source>
</reference>
<dbReference type="Pfam" id="PF04102">
    <property type="entry name" value="SlyX"/>
    <property type="match status" value="1"/>
</dbReference>
<name>A0ABW8JD91_9GAMM</name>
<dbReference type="PANTHER" id="PTHR36508">
    <property type="entry name" value="PROTEIN SLYX"/>
    <property type="match status" value="1"/>
</dbReference>
<sequence>MSDNEHRLTELEVRLAFIDDAVQALIAADAEQSMRIAALERMVSDLRSELATVRTGQGHDPHSEPPPPHY</sequence>
<dbReference type="RefSeq" id="WP_404544441.1">
    <property type="nucleotide sequence ID" value="NZ_JADIKJ010000002.1"/>
</dbReference>